<reference evidence="2" key="1">
    <citation type="submission" date="2015-07" db="EMBL/GenBank/DDBJ databases">
        <title>Transcriptome Assembly of Anthurium amnicola.</title>
        <authorList>
            <person name="Suzuki J."/>
        </authorList>
    </citation>
    <scope>NUCLEOTIDE SEQUENCE</scope>
</reference>
<dbReference type="InterPro" id="IPR057196">
    <property type="entry name" value="DUF7874"/>
</dbReference>
<accession>A0A1D1XS38</accession>
<dbReference type="AlphaFoldDB" id="A0A1D1XS38"/>
<sequence>MGIATSVMSYVGLPVKLSSLADKIFDQFFSKDIKNFEQFHSAYLDLCNKFNSTMLGQHYEAPQQEKIKQYFEKWNQESDKITAPEEKKKKRKELLIEFLMENVKISHTDQSVVMTGLVVPPAAMMLKKNGGKIPGLKNLLLDVIPDYLFVPAVTLVALFGVKVVSQRNISSKPVA</sequence>
<name>A0A1D1XS38_9ARAE</name>
<gene>
    <name evidence="2" type="primary">rny_4</name>
    <name evidence="2" type="ORF">g.98537</name>
</gene>
<evidence type="ECO:0000313" key="2">
    <source>
        <dbReference type="EMBL" id="JAT45184.1"/>
    </source>
</evidence>
<dbReference type="Pfam" id="PF25284">
    <property type="entry name" value="DUF7874"/>
    <property type="match status" value="1"/>
</dbReference>
<evidence type="ECO:0000256" key="1">
    <source>
        <dbReference type="SAM" id="Phobius"/>
    </source>
</evidence>
<keyword evidence="1" id="KW-0472">Membrane</keyword>
<dbReference type="PANTHER" id="PTHR37754:SF1">
    <property type="entry name" value="CALCIUM ION-BINDING PROTEIN"/>
    <property type="match status" value="1"/>
</dbReference>
<dbReference type="PANTHER" id="PTHR37754">
    <property type="entry name" value="CALCIUM ION-BINDING PROTEIN"/>
    <property type="match status" value="1"/>
</dbReference>
<keyword evidence="1" id="KW-0812">Transmembrane</keyword>
<dbReference type="EMBL" id="GDJX01022752">
    <property type="protein sequence ID" value="JAT45184.1"/>
    <property type="molecule type" value="Transcribed_RNA"/>
</dbReference>
<organism evidence="2">
    <name type="scientific">Anthurium amnicola</name>
    <dbReference type="NCBI Taxonomy" id="1678845"/>
    <lineage>
        <taxon>Eukaryota</taxon>
        <taxon>Viridiplantae</taxon>
        <taxon>Streptophyta</taxon>
        <taxon>Embryophyta</taxon>
        <taxon>Tracheophyta</taxon>
        <taxon>Spermatophyta</taxon>
        <taxon>Magnoliopsida</taxon>
        <taxon>Liliopsida</taxon>
        <taxon>Araceae</taxon>
        <taxon>Pothoideae</taxon>
        <taxon>Potheae</taxon>
        <taxon>Anthurium</taxon>
    </lineage>
</organism>
<protein>
    <submittedName>
        <fullName evidence="2">Ribonuclease Y</fullName>
    </submittedName>
</protein>
<feature type="transmembrane region" description="Helical" evidence="1">
    <location>
        <begin position="147"/>
        <end position="165"/>
    </location>
</feature>
<keyword evidence="1" id="KW-1133">Transmembrane helix</keyword>
<proteinExistence type="predicted"/>